<name>A0A7J0BRD0_9BACT</name>
<evidence type="ECO:0000313" key="2">
    <source>
        <dbReference type="Proteomes" id="UP000503820"/>
    </source>
</evidence>
<proteinExistence type="predicted"/>
<evidence type="ECO:0000313" key="1">
    <source>
        <dbReference type="EMBL" id="GFM36218.1"/>
    </source>
</evidence>
<organism evidence="1 2">
    <name type="scientific">Desulfovibrio psychrotolerans</name>
    <dbReference type="NCBI Taxonomy" id="415242"/>
    <lineage>
        <taxon>Bacteria</taxon>
        <taxon>Pseudomonadati</taxon>
        <taxon>Thermodesulfobacteriota</taxon>
        <taxon>Desulfovibrionia</taxon>
        <taxon>Desulfovibrionales</taxon>
        <taxon>Desulfovibrionaceae</taxon>
        <taxon>Desulfovibrio</taxon>
    </lineage>
</organism>
<protein>
    <submittedName>
        <fullName evidence="1">Uncharacterized protein</fullName>
    </submittedName>
</protein>
<gene>
    <name evidence="1" type="ORF">DSM19430T_09020</name>
</gene>
<dbReference type="Proteomes" id="UP000503820">
    <property type="component" value="Unassembled WGS sequence"/>
</dbReference>
<keyword evidence="2" id="KW-1185">Reference proteome</keyword>
<comment type="caution">
    <text evidence="1">The sequence shown here is derived from an EMBL/GenBank/DDBJ whole genome shotgun (WGS) entry which is preliminary data.</text>
</comment>
<dbReference type="AlphaFoldDB" id="A0A7J0BRD0"/>
<sequence>MFIPHSGMLRKKQCPLFKQRGHGPHRKLPPHSLLPQKKLFFFHIKQILQIRQIHTGRHLVRQQFYTPDIPLHILLTEVVAAAAHGQGALPGCRIIQHKRAEQNGLLLAVPLLHRTNAEIRVPFGRAGQVVDEGVRHIGQVLMRQVAHSLLVGRAYMAEKTGVLPAYVRRE</sequence>
<reference evidence="1 2" key="1">
    <citation type="submission" date="2020-05" db="EMBL/GenBank/DDBJ databases">
        <title>Draft genome sequence of Desulfovibrio psychrotolerans JS1T.</title>
        <authorList>
            <person name="Ueno A."/>
            <person name="Tamazawa S."/>
            <person name="Tamamura S."/>
            <person name="Murakami T."/>
            <person name="Kiyama T."/>
            <person name="Inomata H."/>
            <person name="Amano Y."/>
            <person name="Miyakawa K."/>
            <person name="Tamaki H."/>
            <person name="Naganuma T."/>
            <person name="Kaneko K."/>
        </authorList>
    </citation>
    <scope>NUCLEOTIDE SEQUENCE [LARGE SCALE GENOMIC DNA]</scope>
    <source>
        <strain evidence="1 2">JS1</strain>
    </source>
</reference>
<accession>A0A7J0BRD0</accession>
<dbReference type="EMBL" id="BLVP01000003">
    <property type="protein sequence ID" value="GFM36218.1"/>
    <property type="molecule type" value="Genomic_DNA"/>
</dbReference>